<reference evidence="2" key="1">
    <citation type="journal article" date="2012" name="MBio">
        <title>Comparative genome analysis of Trichophyton rubrum and related dermatophytes reveals candidate genes involved in infection.</title>
        <authorList>
            <person name="Martinez D.A."/>
            <person name="Oliver B.G."/>
            <person name="Graeser Y."/>
            <person name="Goldberg J.M."/>
            <person name="Li W."/>
            <person name="Martinez-Rossi N.M."/>
            <person name="Monod M."/>
            <person name="Shelest E."/>
            <person name="Barton R.C."/>
            <person name="Birch E."/>
            <person name="Brakhage A.A."/>
            <person name="Chen Z."/>
            <person name="Gurr S.J."/>
            <person name="Heiman D."/>
            <person name="Heitman J."/>
            <person name="Kosti I."/>
            <person name="Rossi A."/>
            <person name="Saif S."/>
            <person name="Samalova M."/>
            <person name="Saunders C.W."/>
            <person name="Shea T."/>
            <person name="Summerbell R.C."/>
            <person name="Xu J."/>
            <person name="Young S."/>
            <person name="Zeng Q."/>
            <person name="Birren B.W."/>
            <person name="Cuomo C.A."/>
            <person name="White T.C."/>
        </authorList>
    </citation>
    <scope>NUCLEOTIDE SEQUENCE [LARGE SCALE GENOMIC DNA]</scope>
    <source>
        <strain evidence="2">CBS 112818</strain>
    </source>
</reference>
<proteinExistence type="predicted"/>
<dbReference type="AlphaFoldDB" id="F2RXJ4"/>
<name>F2RXJ4_TRIT1</name>
<keyword evidence="2" id="KW-1185">Reference proteome</keyword>
<dbReference type="Proteomes" id="UP000009172">
    <property type="component" value="Unassembled WGS sequence"/>
</dbReference>
<accession>F2RXJ4</accession>
<dbReference type="HOGENOM" id="CLU_2559949_0_0_1"/>
<evidence type="ECO:0000313" key="2">
    <source>
        <dbReference type="Proteomes" id="UP000009172"/>
    </source>
</evidence>
<gene>
    <name evidence="1" type="ORF">TESG_03504</name>
</gene>
<evidence type="ECO:0000313" key="1">
    <source>
        <dbReference type="EMBL" id="EGD96043.1"/>
    </source>
</evidence>
<organism evidence="1 2">
    <name type="scientific">Trichophyton tonsurans (strain CBS 112818)</name>
    <name type="common">Scalp ringworm fungus</name>
    <dbReference type="NCBI Taxonomy" id="647933"/>
    <lineage>
        <taxon>Eukaryota</taxon>
        <taxon>Fungi</taxon>
        <taxon>Dikarya</taxon>
        <taxon>Ascomycota</taxon>
        <taxon>Pezizomycotina</taxon>
        <taxon>Eurotiomycetes</taxon>
        <taxon>Eurotiomycetidae</taxon>
        <taxon>Onygenales</taxon>
        <taxon>Arthrodermataceae</taxon>
        <taxon>Trichophyton</taxon>
    </lineage>
</organism>
<sequence>MEDGDLWMETILFSKAVHQYSVILSTVPMHFARLGETKPPTPSRLNVKSLQGLFSRLLCNWCIWNLDIGEIVLSNGVDSEGV</sequence>
<protein>
    <submittedName>
        <fullName evidence="1">Uncharacterized protein</fullName>
    </submittedName>
</protein>
<dbReference type="EMBL" id="GG698492">
    <property type="protein sequence ID" value="EGD96043.1"/>
    <property type="molecule type" value="Genomic_DNA"/>
</dbReference>